<feature type="domain" description="HRDC" evidence="3">
    <location>
        <begin position="376"/>
        <end position="456"/>
    </location>
</feature>
<dbReference type="SUPFAM" id="SSF47819">
    <property type="entry name" value="HRDC-like"/>
    <property type="match status" value="1"/>
</dbReference>
<dbReference type="GO" id="GO:0000175">
    <property type="term" value="F:3'-5'-RNA exonuclease activity"/>
    <property type="evidence" value="ECO:0007669"/>
    <property type="project" value="InterPro"/>
</dbReference>
<keyword evidence="2" id="KW-0812">Transmembrane</keyword>
<dbReference type="Pfam" id="PF00570">
    <property type="entry name" value="HRDC"/>
    <property type="match status" value="1"/>
</dbReference>
<dbReference type="GO" id="GO:0003727">
    <property type="term" value="F:single-stranded RNA binding"/>
    <property type="evidence" value="ECO:0007669"/>
    <property type="project" value="TreeGrafter"/>
</dbReference>
<dbReference type="EMBL" id="PNBA02000011">
    <property type="protein sequence ID" value="KAG6407003.1"/>
    <property type="molecule type" value="Genomic_DNA"/>
</dbReference>
<evidence type="ECO:0000259" key="3">
    <source>
        <dbReference type="PROSITE" id="PS50967"/>
    </source>
</evidence>
<dbReference type="InterPro" id="IPR044876">
    <property type="entry name" value="HRDC_dom_sf"/>
</dbReference>
<dbReference type="GO" id="GO:0071039">
    <property type="term" value="P:nuclear polyadenylation-dependent CUT catabolic process"/>
    <property type="evidence" value="ECO:0007669"/>
    <property type="project" value="TreeGrafter"/>
</dbReference>
<feature type="transmembrane region" description="Helical" evidence="2">
    <location>
        <begin position="21"/>
        <end position="39"/>
    </location>
</feature>
<protein>
    <recommendedName>
        <fullName evidence="3">HRDC domain-containing protein</fullName>
    </recommendedName>
</protein>
<dbReference type="AlphaFoldDB" id="A0A8X8X591"/>
<dbReference type="PROSITE" id="PS50967">
    <property type="entry name" value="HRDC"/>
    <property type="match status" value="1"/>
</dbReference>
<evidence type="ECO:0000313" key="4">
    <source>
        <dbReference type="EMBL" id="KAG6407003.1"/>
    </source>
</evidence>
<dbReference type="Proteomes" id="UP000298416">
    <property type="component" value="Unassembled WGS sequence"/>
</dbReference>
<dbReference type="PANTHER" id="PTHR12124">
    <property type="entry name" value="POLYMYOSITIS/SCLERODERMA AUTOANTIGEN-RELATED"/>
    <property type="match status" value="1"/>
</dbReference>
<evidence type="ECO:0000256" key="2">
    <source>
        <dbReference type="SAM" id="Phobius"/>
    </source>
</evidence>
<name>A0A8X8X591_SALSN</name>
<evidence type="ECO:0000313" key="5">
    <source>
        <dbReference type="Proteomes" id="UP000298416"/>
    </source>
</evidence>
<dbReference type="GO" id="GO:0000166">
    <property type="term" value="F:nucleotide binding"/>
    <property type="evidence" value="ECO:0007669"/>
    <property type="project" value="InterPro"/>
</dbReference>
<dbReference type="GO" id="GO:0000176">
    <property type="term" value="C:nuclear exosome (RNase complex)"/>
    <property type="evidence" value="ECO:0007669"/>
    <property type="project" value="TreeGrafter"/>
</dbReference>
<dbReference type="Gene3D" id="3.30.420.10">
    <property type="entry name" value="Ribonuclease H-like superfamily/Ribonuclease H"/>
    <property type="match status" value="1"/>
</dbReference>
<dbReference type="InterPro" id="IPR002121">
    <property type="entry name" value="HRDC_dom"/>
</dbReference>
<reference evidence="4" key="1">
    <citation type="submission" date="2018-01" db="EMBL/GenBank/DDBJ databases">
        <authorList>
            <person name="Mao J.F."/>
        </authorList>
    </citation>
    <scope>NUCLEOTIDE SEQUENCE</scope>
    <source>
        <strain evidence="4">Huo1</strain>
        <tissue evidence="4">Leaf</tissue>
    </source>
</reference>
<dbReference type="FunFam" id="3.30.420.10:FF:000079">
    <property type="entry name" value="Polynucleotidyl transferase ribonuclease H fold protein with HRDC domain"/>
    <property type="match status" value="1"/>
</dbReference>
<feature type="region of interest" description="Disordered" evidence="1">
    <location>
        <begin position="852"/>
        <end position="873"/>
    </location>
</feature>
<reference evidence="4" key="2">
    <citation type="submission" date="2020-08" db="EMBL/GenBank/DDBJ databases">
        <title>Plant Genome Project.</title>
        <authorList>
            <person name="Zhang R.-G."/>
        </authorList>
    </citation>
    <scope>NUCLEOTIDE SEQUENCE</scope>
    <source>
        <strain evidence="4">Huo1</strain>
        <tissue evidence="4">Leaf</tissue>
    </source>
</reference>
<dbReference type="PANTHER" id="PTHR12124:SF68">
    <property type="entry name" value="PROTEIN RRP6-LIKE 3"/>
    <property type="match status" value="1"/>
</dbReference>
<comment type="caution">
    <text evidence="4">The sequence shown here is derived from an EMBL/GenBank/DDBJ whole genome shotgun (WGS) entry which is preliminary data.</text>
</comment>
<dbReference type="Gene3D" id="1.10.150.80">
    <property type="entry name" value="HRDC domain"/>
    <property type="match status" value="1"/>
</dbReference>
<dbReference type="SUPFAM" id="SSF53098">
    <property type="entry name" value="Ribonuclease H-like"/>
    <property type="match status" value="1"/>
</dbReference>
<dbReference type="GO" id="GO:0071036">
    <property type="term" value="P:nuclear polyadenylation-dependent snoRNA catabolic process"/>
    <property type="evidence" value="ECO:0007669"/>
    <property type="project" value="TreeGrafter"/>
</dbReference>
<dbReference type="InterPro" id="IPR010997">
    <property type="entry name" value="HRDC-like_sf"/>
</dbReference>
<dbReference type="GO" id="GO:0071038">
    <property type="term" value="P:TRAMP-dependent tRNA surveillance pathway"/>
    <property type="evidence" value="ECO:0007669"/>
    <property type="project" value="TreeGrafter"/>
</dbReference>
<proteinExistence type="predicted"/>
<dbReference type="InterPro" id="IPR002562">
    <property type="entry name" value="3'-5'_exonuclease_dom"/>
</dbReference>
<keyword evidence="2" id="KW-0472">Membrane</keyword>
<dbReference type="GO" id="GO:0071044">
    <property type="term" value="P:histone mRNA catabolic process"/>
    <property type="evidence" value="ECO:0007669"/>
    <property type="project" value="TreeGrafter"/>
</dbReference>
<keyword evidence="2" id="KW-1133">Transmembrane helix</keyword>
<keyword evidence="5" id="KW-1185">Reference proteome</keyword>
<sequence length="961" mass="108181">MCLTFGAAAMAAENDKLRATPLSIAATCFFAIAISVYLIKQFFSKSKRSKPCYLIAEFKPQYKFKRVLADNSYSQFKHLKLHAADSVAEEEELNLHPYKGEISRLMKNPNVGILELFDGCEKWSMEMGGEYVWVEAEEQLRELVADLSNEEVFAVDTEQHGLRSFLGFTALIQISTMSKDYLIDTIALHDMMGLLRSVFANPAICKVFHGAHNDVLWLQRDFHIYVVNLFDTAKACDILSKPHKSLAYLLETYCGVATNKLLQREDWRQRPLSEEMIQYARVDAHYLLYIAYCLCLELKQLENVCQTHILKKISASENSSPGDKFHFILEASRRSNATCLQLFAKDIESCTGELAASSIVSRCLNDPGNISPSVCDEKFQELVRRLCVWRDLMARLHDESLRFVLSDNAIIALAAKIPTTEADIYSSMLEADSDVESVTMVPLQTPSPVVCSHLDDLFCLLRGKITKLDDILQMCIREHLGQGGSCPLSAYNYALLSKTTLGTGNRIIPNHNGFRASKQVAKMASRQLFVQKFSCKSPVYHNCKIYASDGRLLCYCDQRKLQWYLNRDLAKLVEEDPLSIMLLFEPKGRPEDEDNDFYIQKKKNICVGCGEGNHYLRYRIIPSCYRIHFPEHLKSHRSHDIVLLCVDCHEIAHTAAEKYKKQVAAEFGIPLFIRRVADLDTTQNSPTSLPASCEEIGVSPLQLRIAAMALLRHGPQMPSQRREELMQTVMAYYGGREITDEDLEKALLVGMSPHERRRFEKKRGYTFKHLRKSSNPIDAEEDIGGRPPVTIKNASHNEDEDLLHTNTTDAYPQDDGNILDDAKITAPCSDDADDSLSDTKIVSGIGSISISSNDDTSGGVNLSNGTTHPSEENETLLKNDSKMSLLGHGPHGMQVVEYLLKEHGEDGVREFCQRWRHVFVQALHPRFLPGGWDVKHSGKRDFGEFSVYKPTTNASAAAIAG</sequence>
<dbReference type="GO" id="GO:0005730">
    <property type="term" value="C:nucleolus"/>
    <property type="evidence" value="ECO:0007669"/>
    <property type="project" value="TreeGrafter"/>
</dbReference>
<dbReference type="GO" id="GO:0071040">
    <property type="term" value="P:nuclear polyadenylation-dependent antisense transcript catabolic process"/>
    <property type="evidence" value="ECO:0007669"/>
    <property type="project" value="TreeGrafter"/>
</dbReference>
<evidence type="ECO:0000256" key="1">
    <source>
        <dbReference type="SAM" id="MobiDB-lite"/>
    </source>
</evidence>
<dbReference type="GO" id="GO:0071051">
    <property type="term" value="P:poly(A)-dependent snoRNA 3'-end processing"/>
    <property type="evidence" value="ECO:0007669"/>
    <property type="project" value="TreeGrafter"/>
</dbReference>
<dbReference type="InterPro" id="IPR045092">
    <property type="entry name" value="Rrp6-like"/>
</dbReference>
<accession>A0A8X8X591</accession>
<dbReference type="GO" id="GO:0071035">
    <property type="term" value="P:nuclear polyadenylation-dependent rRNA catabolic process"/>
    <property type="evidence" value="ECO:0007669"/>
    <property type="project" value="TreeGrafter"/>
</dbReference>
<dbReference type="GO" id="GO:0000467">
    <property type="term" value="P:exonucleolytic trimming to generate mature 3'-end of 5.8S rRNA from tricistronic rRNA transcript (SSU-rRNA, 5.8S rRNA, LSU-rRNA)"/>
    <property type="evidence" value="ECO:0007669"/>
    <property type="project" value="InterPro"/>
</dbReference>
<dbReference type="InterPro" id="IPR036397">
    <property type="entry name" value="RNaseH_sf"/>
</dbReference>
<organism evidence="4">
    <name type="scientific">Salvia splendens</name>
    <name type="common">Scarlet sage</name>
    <dbReference type="NCBI Taxonomy" id="180675"/>
    <lineage>
        <taxon>Eukaryota</taxon>
        <taxon>Viridiplantae</taxon>
        <taxon>Streptophyta</taxon>
        <taxon>Embryophyta</taxon>
        <taxon>Tracheophyta</taxon>
        <taxon>Spermatophyta</taxon>
        <taxon>Magnoliopsida</taxon>
        <taxon>eudicotyledons</taxon>
        <taxon>Gunneridae</taxon>
        <taxon>Pentapetalae</taxon>
        <taxon>asterids</taxon>
        <taxon>lamiids</taxon>
        <taxon>Lamiales</taxon>
        <taxon>Lamiaceae</taxon>
        <taxon>Nepetoideae</taxon>
        <taxon>Mentheae</taxon>
        <taxon>Salviinae</taxon>
        <taxon>Salvia</taxon>
        <taxon>Salvia subgen. Calosphace</taxon>
        <taxon>core Calosphace</taxon>
    </lineage>
</organism>
<dbReference type="InterPro" id="IPR012337">
    <property type="entry name" value="RNaseH-like_sf"/>
</dbReference>
<dbReference type="Pfam" id="PF01612">
    <property type="entry name" value="DNA_pol_A_exo1"/>
    <property type="match status" value="1"/>
</dbReference>
<dbReference type="SMART" id="SM00474">
    <property type="entry name" value="35EXOc"/>
    <property type="match status" value="1"/>
</dbReference>
<dbReference type="GO" id="GO:0071037">
    <property type="term" value="P:nuclear polyadenylation-dependent snRNA catabolic process"/>
    <property type="evidence" value="ECO:0007669"/>
    <property type="project" value="TreeGrafter"/>
</dbReference>
<gene>
    <name evidence="4" type="ORF">SASPL_129983</name>
</gene>